<feature type="transmembrane region" description="Helical" evidence="5">
    <location>
        <begin position="213"/>
        <end position="234"/>
    </location>
</feature>
<keyword evidence="7" id="KW-0436">Ligase</keyword>
<feature type="transmembrane region" description="Helical" evidence="5">
    <location>
        <begin position="241"/>
        <end position="259"/>
    </location>
</feature>
<dbReference type="Pfam" id="PF04932">
    <property type="entry name" value="Wzy_C"/>
    <property type="match status" value="1"/>
</dbReference>
<dbReference type="Proteomes" id="UP001198402">
    <property type="component" value="Unassembled WGS sequence"/>
</dbReference>
<evidence type="ECO:0000256" key="5">
    <source>
        <dbReference type="SAM" id="Phobius"/>
    </source>
</evidence>
<dbReference type="PANTHER" id="PTHR37422:SF17">
    <property type="entry name" value="O-ANTIGEN LIGASE"/>
    <property type="match status" value="1"/>
</dbReference>
<proteinExistence type="predicted"/>
<accession>A0ABS7Y191</accession>
<gene>
    <name evidence="7" type="ORF">LBV24_10800</name>
</gene>
<protein>
    <submittedName>
        <fullName evidence="7">O-antigen ligase family protein</fullName>
    </submittedName>
</protein>
<comment type="caution">
    <text evidence="7">The sequence shown here is derived from an EMBL/GenBank/DDBJ whole genome shotgun (WGS) entry which is preliminary data.</text>
</comment>
<feature type="transmembrane region" description="Helical" evidence="5">
    <location>
        <begin position="265"/>
        <end position="281"/>
    </location>
</feature>
<evidence type="ECO:0000259" key="6">
    <source>
        <dbReference type="Pfam" id="PF04932"/>
    </source>
</evidence>
<keyword evidence="3 5" id="KW-1133">Transmembrane helix</keyword>
<dbReference type="InterPro" id="IPR051533">
    <property type="entry name" value="WaaL-like"/>
</dbReference>
<feature type="transmembrane region" description="Helical" evidence="5">
    <location>
        <begin position="293"/>
        <end position="310"/>
    </location>
</feature>
<evidence type="ECO:0000256" key="4">
    <source>
        <dbReference type="ARBA" id="ARBA00023136"/>
    </source>
</evidence>
<organism evidence="7 8">
    <name type="scientific">Winogradskyella vincentii</name>
    <dbReference type="NCBI Taxonomy" id="2877122"/>
    <lineage>
        <taxon>Bacteria</taxon>
        <taxon>Pseudomonadati</taxon>
        <taxon>Bacteroidota</taxon>
        <taxon>Flavobacteriia</taxon>
        <taxon>Flavobacteriales</taxon>
        <taxon>Flavobacteriaceae</taxon>
        <taxon>Winogradskyella</taxon>
    </lineage>
</organism>
<evidence type="ECO:0000313" key="7">
    <source>
        <dbReference type="EMBL" id="MCA0153706.1"/>
    </source>
</evidence>
<dbReference type="PANTHER" id="PTHR37422">
    <property type="entry name" value="TEICHURONIC ACID BIOSYNTHESIS PROTEIN TUAE"/>
    <property type="match status" value="1"/>
</dbReference>
<evidence type="ECO:0000256" key="3">
    <source>
        <dbReference type="ARBA" id="ARBA00022989"/>
    </source>
</evidence>
<keyword evidence="4 5" id="KW-0472">Membrane</keyword>
<feature type="transmembrane region" description="Helical" evidence="5">
    <location>
        <begin position="91"/>
        <end position="109"/>
    </location>
</feature>
<evidence type="ECO:0000256" key="1">
    <source>
        <dbReference type="ARBA" id="ARBA00004141"/>
    </source>
</evidence>
<feature type="domain" description="O-antigen ligase-related" evidence="6">
    <location>
        <begin position="251"/>
        <end position="397"/>
    </location>
</feature>
<reference evidence="8" key="1">
    <citation type="submission" date="2023-07" db="EMBL/GenBank/DDBJ databases">
        <authorList>
            <person name="Yue Y."/>
        </authorList>
    </citation>
    <scope>NUCLEOTIDE SEQUENCE [LARGE SCALE GENOMIC DNA]</scope>
    <source>
        <strain evidence="8">2Y89</strain>
    </source>
</reference>
<dbReference type="RefSeq" id="WP_224478667.1">
    <property type="nucleotide sequence ID" value="NZ_JAIUJS010000005.1"/>
</dbReference>
<keyword evidence="8" id="KW-1185">Reference proteome</keyword>
<name>A0ABS7Y191_9FLAO</name>
<dbReference type="InterPro" id="IPR007016">
    <property type="entry name" value="O-antigen_ligase-rel_domated"/>
</dbReference>
<evidence type="ECO:0000313" key="8">
    <source>
        <dbReference type="Proteomes" id="UP001198402"/>
    </source>
</evidence>
<comment type="subcellular location">
    <subcellularLocation>
        <location evidence="1">Membrane</location>
        <topology evidence="1">Multi-pass membrane protein</topology>
    </subcellularLocation>
</comment>
<evidence type="ECO:0000256" key="2">
    <source>
        <dbReference type="ARBA" id="ARBA00022692"/>
    </source>
</evidence>
<feature type="transmembrane region" description="Helical" evidence="5">
    <location>
        <begin position="174"/>
        <end position="193"/>
    </location>
</feature>
<sequence>MRYKSIKNKYKKSNKENYLTLVLIHVLLAFLILFIPGFSKVYFVAVVLYFLYRIFSANDVDKPKEVILACCYVVGSEVLFRMTSGSFFYEGSKYLVILFGLIGLVNNGLSSKAYPYLIYLVLLVPSIIVAYLTIGFDSNFRTNIAFVLSGPVCLGISAIYVLDKKLTMSDFIQALLYISLPIITMSVYLFLYNPSIKDVLRGTQSNFATSGGFGPNQVATILGLGMFALTVRLFMKSPTMILKIFNGILLGIISFRGIVTFSRGGIVTAVIIIFAFLFLLYSKSTQKMKGRIFYTFVLFGILGAGVWLISSNQTMGLIDKRYANQDVSGKAKEDLSTGRVTLFMDDLQGFIENPILGVGANGAKELRLKKGLGIKASHNELSRLFSEHGMFAFFILLILIFIPLLYRLENRRNIFFYSMLGFWFATINHSAMRIAAPGFIYALALLNVQYDKRPIHRKRIIKKG</sequence>
<feature type="transmembrane region" description="Helical" evidence="5">
    <location>
        <begin position="21"/>
        <end position="52"/>
    </location>
</feature>
<feature type="transmembrane region" description="Helical" evidence="5">
    <location>
        <begin position="420"/>
        <end position="444"/>
    </location>
</feature>
<keyword evidence="2 5" id="KW-0812">Transmembrane</keyword>
<feature type="transmembrane region" description="Helical" evidence="5">
    <location>
        <begin position="140"/>
        <end position="162"/>
    </location>
</feature>
<feature type="transmembrane region" description="Helical" evidence="5">
    <location>
        <begin position="389"/>
        <end position="408"/>
    </location>
</feature>
<dbReference type="GO" id="GO:0016874">
    <property type="term" value="F:ligase activity"/>
    <property type="evidence" value="ECO:0007669"/>
    <property type="project" value="UniProtKB-KW"/>
</dbReference>
<dbReference type="EMBL" id="JAIUJS010000005">
    <property type="protein sequence ID" value="MCA0153706.1"/>
    <property type="molecule type" value="Genomic_DNA"/>
</dbReference>
<feature type="transmembrane region" description="Helical" evidence="5">
    <location>
        <begin position="116"/>
        <end position="134"/>
    </location>
</feature>